<protein>
    <submittedName>
        <fullName evidence="5">Flavodoxin</fullName>
    </submittedName>
</protein>
<dbReference type="PROSITE" id="PS50902">
    <property type="entry name" value="FLAVODOXIN_LIKE"/>
    <property type="match status" value="1"/>
</dbReference>
<dbReference type="EMBL" id="CP101508">
    <property type="protein sequence ID" value="UTV28266.1"/>
    <property type="molecule type" value="Genomic_DNA"/>
</dbReference>
<feature type="domain" description="Flavodoxin-like" evidence="4">
    <location>
        <begin position="12"/>
        <end position="155"/>
    </location>
</feature>
<dbReference type="Pfam" id="PF00258">
    <property type="entry name" value="Flavodoxin_1"/>
    <property type="match status" value="1"/>
</dbReference>
<dbReference type="PANTHER" id="PTHR19384">
    <property type="entry name" value="NITRIC OXIDE SYNTHASE-RELATED"/>
    <property type="match status" value="1"/>
</dbReference>
<evidence type="ECO:0000259" key="4">
    <source>
        <dbReference type="PROSITE" id="PS50902"/>
    </source>
</evidence>
<keyword evidence="2" id="KW-0285">Flavoprotein</keyword>
<dbReference type="InterPro" id="IPR029039">
    <property type="entry name" value="Flavoprotein-like_sf"/>
</dbReference>
<dbReference type="InterPro" id="IPR008254">
    <property type="entry name" value="Flavodoxin/NO_synth"/>
</dbReference>
<gene>
    <name evidence="5" type="ORF">NNL38_02980</name>
</gene>
<dbReference type="Gene3D" id="3.40.50.360">
    <property type="match status" value="1"/>
</dbReference>
<keyword evidence="3" id="KW-0288">FMN</keyword>
<dbReference type="Proteomes" id="UP001057998">
    <property type="component" value="Chromosome 1"/>
</dbReference>
<evidence type="ECO:0000256" key="1">
    <source>
        <dbReference type="ARBA" id="ARBA00001917"/>
    </source>
</evidence>
<dbReference type="PANTHER" id="PTHR19384:SF128">
    <property type="entry name" value="NADPH OXIDOREDUCTASE A"/>
    <property type="match status" value="1"/>
</dbReference>
<dbReference type="NCBIfam" id="NF005989">
    <property type="entry name" value="PRK08105.1"/>
    <property type="match status" value="1"/>
</dbReference>
<dbReference type="SUPFAM" id="SSF52218">
    <property type="entry name" value="Flavoproteins"/>
    <property type="match status" value="1"/>
</dbReference>
<keyword evidence="6" id="KW-1185">Reference proteome</keyword>
<evidence type="ECO:0000256" key="2">
    <source>
        <dbReference type="ARBA" id="ARBA00022630"/>
    </source>
</evidence>
<evidence type="ECO:0000313" key="6">
    <source>
        <dbReference type="Proteomes" id="UP001057998"/>
    </source>
</evidence>
<dbReference type="RefSeq" id="WP_255389577.1">
    <property type="nucleotide sequence ID" value="NZ_CP101508.1"/>
</dbReference>
<reference evidence="5" key="1">
    <citation type="submission" date="2022-07" db="EMBL/GenBank/DDBJ databases">
        <title>Genome sequencing of Photobacterium atrarenae GJH2-4.</title>
        <authorList>
            <person name="Park S.-J."/>
        </authorList>
    </citation>
    <scope>NUCLEOTIDE SEQUENCE</scope>
    <source>
        <strain evidence="5">GJH2-4</strain>
    </source>
</reference>
<accession>A0ABY5GGG2</accession>
<sequence length="159" mass="17629">MSNAELELMAKIGVFVGTVYGGAEEVAHEAVDLLIDKGHAAQMYLEPKLEDFLEYQHDVALVITSTTGQGEIPENLLPLFAALNDRFPLMPELRFGVIAMGDSSYGEERYCGAGRQFEVLLTELQAKPQVERLDVDACIHFDPMEVAMPWLEGLIEQLS</sequence>
<proteinExistence type="predicted"/>
<comment type="cofactor">
    <cofactor evidence="1">
        <name>FMN</name>
        <dbReference type="ChEBI" id="CHEBI:58210"/>
    </cofactor>
</comment>
<evidence type="ECO:0000256" key="3">
    <source>
        <dbReference type="ARBA" id="ARBA00022643"/>
    </source>
</evidence>
<evidence type="ECO:0000313" key="5">
    <source>
        <dbReference type="EMBL" id="UTV28266.1"/>
    </source>
</evidence>
<name>A0ABY5GGG2_9GAMM</name>
<organism evidence="5 6">
    <name type="scientific">Photobacterium atrarenae</name>
    <dbReference type="NCBI Taxonomy" id="865757"/>
    <lineage>
        <taxon>Bacteria</taxon>
        <taxon>Pseudomonadati</taxon>
        <taxon>Pseudomonadota</taxon>
        <taxon>Gammaproteobacteria</taxon>
        <taxon>Vibrionales</taxon>
        <taxon>Vibrionaceae</taxon>
        <taxon>Photobacterium</taxon>
    </lineage>
</organism>